<sequence>MWVSPFVRLEKLALEIKGIQYEYVEEDLKNKSSVLLEYNLIHKKVPILVLNGKPIVESFIILEYIDETWKNDPQFLPEDPYKRA</sequence>
<evidence type="ECO:0000259" key="1">
    <source>
        <dbReference type="PROSITE" id="PS50404"/>
    </source>
</evidence>
<keyword evidence="3" id="KW-1185">Reference proteome</keyword>
<dbReference type="SUPFAM" id="SSF52833">
    <property type="entry name" value="Thioredoxin-like"/>
    <property type="match status" value="1"/>
</dbReference>
<reference evidence="2 3" key="1">
    <citation type="submission" date="2024-01" db="EMBL/GenBank/DDBJ databases">
        <title>A telomere-to-telomere, gap-free genome of sweet tea (Lithocarpus litseifolius).</title>
        <authorList>
            <person name="Zhou J."/>
        </authorList>
    </citation>
    <scope>NUCLEOTIDE SEQUENCE [LARGE SCALE GENOMIC DNA]</scope>
    <source>
        <strain evidence="2">Zhou-2022a</strain>
        <tissue evidence="2">Leaf</tissue>
    </source>
</reference>
<dbReference type="PANTHER" id="PTHR44548:SF1">
    <property type="entry name" value="GST N-TERMINAL DOMAIN-CONTAINING PROTEIN"/>
    <property type="match status" value="1"/>
</dbReference>
<evidence type="ECO:0000313" key="2">
    <source>
        <dbReference type="EMBL" id="KAK9996068.1"/>
    </source>
</evidence>
<dbReference type="Pfam" id="PF02798">
    <property type="entry name" value="GST_N"/>
    <property type="match status" value="1"/>
</dbReference>
<evidence type="ECO:0000313" key="3">
    <source>
        <dbReference type="Proteomes" id="UP001459277"/>
    </source>
</evidence>
<name>A0AAW2CDF2_9ROSI</name>
<dbReference type="PROSITE" id="PS50404">
    <property type="entry name" value="GST_NTER"/>
    <property type="match status" value="1"/>
</dbReference>
<comment type="caution">
    <text evidence="2">The sequence shown here is derived from an EMBL/GenBank/DDBJ whole genome shotgun (WGS) entry which is preliminary data.</text>
</comment>
<feature type="domain" description="GST N-terminal" evidence="1">
    <location>
        <begin position="1"/>
        <end position="73"/>
    </location>
</feature>
<accession>A0AAW2CDF2</accession>
<gene>
    <name evidence="2" type="ORF">SO802_020754</name>
</gene>
<dbReference type="EMBL" id="JAZDWU010000007">
    <property type="protein sequence ID" value="KAK9996068.1"/>
    <property type="molecule type" value="Genomic_DNA"/>
</dbReference>
<dbReference type="Gene3D" id="3.40.30.10">
    <property type="entry name" value="Glutaredoxin"/>
    <property type="match status" value="1"/>
</dbReference>
<proteinExistence type="predicted"/>
<protein>
    <recommendedName>
        <fullName evidence="1">GST N-terminal domain-containing protein</fullName>
    </recommendedName>
</protein>
<dbReference type="InterPro" id="IPR004045">
    <property type="entry name" value="Glutathione_S-Trfase_N"/>
</dbReference>
<dbReference type="PANTHER" id="PTHR44548">
    <property type="entry name" value="GST N-TERMINAL DOMAIN-CONTAINING PROTEIN"/>
    <property type="match status" value="1"/>
</dbReference>
<dbReference type="InterPro" id="IPR036249">
    <property type="entry name" value="Thioredoxin-like_sf"/>
</dbReference>
<organism evidence="2 3">
    <name type="scientific">Lithocarpus litseifolius</name>
    <dbReference type="NCBI Taxonomy" id="425828"/>
    <lineage>
        <taxon>Eukaryota</taxon>
        <taxon>Viridiplantae</taxon>
        <taxon>Streptophyta</taxon>
        <taxon>Embryophyta</taxon>
        <taxon>Tracheophyta</taxon>
        <taxon>Spermatophyta</taxon>
        <taxon>Magnoliopsida</taxon>
        <taxon>eudicotyledons</taxon>
        <taxon>Gunneridae</taxon>
        <taxon>Pentapetalae</taxon>
        <taxon>rosids</taxon>
        <taxon>fabids</taxon>
        <taxon>Fagales</taxon>
        <taxon>Fagaceae</taxon>
        <taxon>Lithocarpus</taxon>
    </lineage>
</organism>
<dbReference type="AlphaFoldDB" id="A0AAW2CDF2"/>
<dbReference type="Proteomes" id="UP001459277">
    <property type="component" value="Unassembled WGS sequence"/>
</dbReference>